<evidence type="ECO:0000313" key="2">
    <source>
        <dbReference type="EMBL" id="PNT00193.1"/>
    </source>
</evidence>
<keyword evidence="1" id="KW-1133">Transmembrane helix</keyword>
<accession>A0A2K1XHD4</accession>
<feature type="transmembrane region" description="Helical" evidence="1">
    <location>
        <begin position="17"/>
        <end position="37"/>
    </location>
</feature>
<evidence type="ECO:0000256" key="1">
    <source>
        <dbReference type="SAM" id="Phobius"/>
    </source>
</evidence>
<keyword evidence="1" id="KW-0812">Transmembrane</keyword>
<keyword evidence="1" id="KW-0472">Membrane</keyword>
<name>A0A2K1XHD4_POPTR</name>
<dbReference type="InParanoid" id="A0A2K1XHD4"/>
<reference evidence="2 3" key="1">
    <citation type="journal article" date="2006" name="Science">
        <title>The genome of black cottonwood, Populus trichocarpa (Torr. &amp; Gray).</title>
        <authorList>
            <person name="Tuskan G.A."/>
            <person name="Difazio S."/>
            <person name="Jansson S."/>
            <person name="Bohlmann J."/>
            <person name="Grigoriev I."/>
            <person name="Hellsten U."/>
            <person name="Putnam N."/>
            <person name="Ralph S."/>
            <person name="Rombauts S."/>
            <person name="Salamov A."/>
            <person name="Schein J."/>
            <person name="Sterck L."/>
            <person name="Aerts A."/>
            <person name="Bhalerao R.R."/>
            <person name="Bhalerao R.P."/>
            <person name="Blaudez D."/>
            <person name="Boerjan W."/>
            <person name="Brun A."/>
            <person name="Brunner A."/>
            <person name="Busov V."/>
            <person name="Campbell M."/>
            <person name="Carlson J."/>
            <person name="Chalot M."/>
            <person name="Chapman J."/>
            <person name="Chen G.L."/>
            <person name="Cooper D."/>
            <person name="Coutinho P.M."/>
            <person name="Couturier J."/>
            <person name="Covert S."/>
            <person name="Cronk Q."/>
            <person name="Cunningham R."/>
            <person name="Davis J."/>
            <person name="Degroeve S."/>
            <person name="Dejardin A."/>
            <person name="Depamphilis C."/>
            <person name="Detter J."/>
            <person name="Dirks B."/>
            <person name="Dubchak I."/>
            <person name="Duplessis S."/>
            <person name="Ehlting J."/>
            <person name="Ellis B."/>
            <person name="Gendler K."/>
            <person name="Goodstein D."/>
            <person name="Gribskov M."/>
            <person name="Grimwood J."/>
            <person name="Groover A."/>
            <person name="Gunter L."/>
            <person name="Hamberger B."/>
            <person name="Heinze B."/>
            <person name="Helariutta Y."/>
            <person name="Henrissat B."/>
            <person name="Holligan D."/>
            <person name="Holt R."/>
            <person name="Huang W."/>
            <person name="Islam-Faridi N."/>
            <person name="Jones S."/>
            <person name="Jones-Rhoades M."/>
            <person name="Jorgensen R."/>
            <person name="Joshi C."/>
            <person name="Kangasjarvi J."/>
            <person name="Karlsson J."/>
            <person name="Kelleher C."/>
            <person name="Kirkpatrick R."/>
            <person name="Kirst M."/>
            <person name="Kohler A."/>
            <person name="Kalluri U."/>
            <person name="Larimer F."/>
            <person name="Leebens-Mack J."/>
            <person name="Leple J.C."/>
            <person name="Locascio P."/>
            <person name="Lou Y."/>
            <person name="Lucas S."/>
            <person name="Martin F."/>
            <person name="Montanini B."/>
            <person name="Napoli C."/>
            <person name="Nelson D.R."/>
            <person name="Nelson C."/>
            <person name="Nieminen K."/>
            <person name="Nilsson O."/>
            <person name="Pereda V."/>
            <person name="Peter G."/>
            <person name="Philippe R."/>
            <person name="Pilate G."/>
            <person name="Poliakov A."/>
            <person name="Razumovskaya J."/>
            <person name="Richardson P."/>
            <person name="Rinaldi C."/>
            <person name="Ritland K."/>
            <person name="Rouze P."/>
            <person name="Ryaboy D."/>
            <person name="Schmutz J."/>
            <person name="Schrader J."/>
            <person name="Segerman B."/>
            <person name="Shin H."/>
            <person name="Siddiqui A."/>
            <person name="Sterky F."/>
            <person name="Terry A."/>
            <person name="Tsai C.J."/>
            <person name="Uberbacher E."/>
            <person name="Unneberg P."/>
            <person name="Vahala J."/>
            <person name="Wall K."/>
            <person name="Wessler S."/>
            <person name="Yang G."/>
            <person name="Yin T."/>
            <person name="Douglas C."/>
            <person name="Marra M."/>
            <person name="Sandberg G."/>
            <person name="Van de Peer Y."/>
            <person name="Rokhsar D."/>
        </authorList>
    </citation>
    <scope>NUCLEOTIDE SEQUENCE [LARGE SCALE GENOMIC DNA]</scope>
    <source>
        <strain evidence="3">cv. Nisqually</strain>
    </source>
</reference>
<dbReference type="Proteomes" id="UP000006729">
    <property type="component" value="Chromosome 15"/>
</dbReference>
<sequence>MSSPTTRLPFLRTEVKLTVLAICPSALLFIPLLYATIARGGIPLTEISFSHPSWSLSTGERGSLLWTKISCQSSPYHYNPICSTINHLKNFP</sequence>
<dbReference type="EMBL" id="CM009304">
    <property type="protein sequence ID" value="PNT00193.1"/>
    <property type="molecule type" value="Genomic_DNA"/>
</dbReference>
<keyword evidence="3" id="KW-1185">Reference proteome</keyword>
<organism evidence="2 3">
    <name type="scientific">Populus trichocarpa</name>
    <name type="common">Western balsam poplar</name>
    <name type="synonym">Populus balsamifera subsp. trichocarpa</name>
    <dbReference type="NCBI Taxonomy" id="3694"/>
    <lineage>
        <taxon>Eukaryota</taxon>
        <taxon>Viridiplantae</taxon>
        <taxon>Streptophyta</taxon>
        <taxon>Embryophyta</taxon>
        <taxon>Tracheophyta</taxon>
        <taxon>Spermatophyta</taxon>
        <taxon>Magnoliopsida</taxon>
        <taxon>eudicotyledons</taxon>
        <taxon>Gunneridae</taxon>
        <taxon>Pentapetalae</taxon>
        <taxon>rosids</taxon>
        <taxon>fabids</taxon>
        <taxon>Malpighiales</taxon>
        <taxon>Salicaceae</taxon>
        <taxon>Saliceae</taxon>
        <taxon>Populus</taxon>
    </lineage>
</organism>
<gene>
    <name evidence="2" type="ORF">POPTR_015G033500</name>
</gene>
<dbReference type="AlphaFoldDB" id="A0A2K1XHD4"/>
<evidence type="ECO:0000313" key="3">
    <source>
        <dbReference type="Proteomes" id="UP000006729"/>
    </source>
</evidence>
<protein>
    <submittedName>
        <fullName evidence="2">Uncharacterized protein</fullName>
    </submittedName>
</protein>
<proteinExistence type="predicted"/>